<evidence type="ECO:0000313" key="4">
    <source>
        <dbReference type="EMBL" id="QDS99382.1"/>
    </source>
</evidence>
<dbReference type="Pfam" id="PF06094">
    <property type="entry name" value="GGACT"/>
    <property type="match status" value="1"/>
</dbReference>
<proteinExistence type="predicted"/>
<dbReference type="AlphaFoldDB" id="A0A517MWY0"/>
<dbReference type="InterPro" id="IPR036568">
    <property type="entry name" value="GGCT-like_sf"/>
</dbReference>
<evidence type="ECO:0000259" key="3">
    <source>
        <dbReference type="Pfam" id="PF06094"/>
    </source>
</evidence>
<dbReference type="RefSeq" id="WP_218931935.1">
    <property type="nucleotide sequence ID" value="NZ_CP036263.1"/>
</dbReference>
<dbReference type="Gene3D" id="3.10.490.10">
    <property type="entry name" value="Gamma-glutamyl cyclotransferase-like"/>
    <property type="match status" value="1"/>
</dbReference>
<protein>
    <recommendedName>
        <fullName evidence="2">Putative gamma-glutamylcyclotransferase</fullName>
    </recommendedName>
</protein>
<gene>
    <name evidence="4" type="ORF">HG15A2_27050</name>
</gene>
<organism evidence="4 5">
    <name type="scientific">Adhaeretor mobilis</name>
    <dbReference type="NCBI Taxonomy" id="1930276"/>
    <lineage>
        <taxon>Bacteria</taxon>
        <taxon>Pseudomonadati</taxon>
        <taxon>Planctomycetota</taxon>
        <taxon>Planctomycetia</taxon>
        <taxon>Pirellulales</taxon>
        <taxon>Lacipirellulaceae</taxon>
        <taxon>Adhaeretor</taxon>
    </lineage>
</organism>
<reference evidence="4 5" key="1">
    <citation type="submission" date="2019-02" db="EMBL/GenBank/DDBJ databases">
        <title>Deep-cultivation of Planctomycetes and their phenomic and genomic characterization uncovers novel biology.</title>
        <authorList>
            <person name="Wiegand S."/>
            <person name="Jogler M."/>
            <person name="Boedeker C."/>
            <person name="Pinto D."/>
            <person name="Vollmers J."/>
            <person name="Rivas-Marin E."/>
            <person name="Kohn T."/>
            <person name="Peeters S.H."/>
            <person name="Heuer A."/>
            <person name="Rast P."/>
            <person name="Oberbeckmann S."/>
            <person name="Bunk B."/>
            <person name="Jeske O."/>
            <person name="Meyerdierks A."/>
            <person name="Storesund J.E."/>
            <person name="Kallscheuer N."/>
            <person name="Luecker S."/>
            <person name="Lage O.M."/>
            <person name="Pohl T."/>
            <person name="Merkel B.J."/>
            <person name="Hornburger P."/>
            <person name="Mueller R.-W."/>
            <person name="Bruemmer F."/>
            <person name="Labrenz M."/>
            <person name="Spormann A.M."/>
            <person name="Op den Camp H."/>
            <person name="Overmann J."/>
            <person name="Amann R."/>
            <person name="Jetten M.S.M."/>
            <person name="Mascher T."/>
            <person name="Medema M.H."/>
            <person name="Devos D.P."/>
            <person name="Kaster A.-K."/>
            <person name="Ovreas L."/>
            <person name="Rohde M."/>
            <person name="Galperin M.Y."/>
            <person name="Jogler C."/>
        </authorList>
    </citation>
    <scope>NUCLEOTIDE SEQUENCE [LARGE SCALE GENOMIC DNA]</scope>
    <source>
        <strain evidence="4 5">HG15A2</strain>
    </source>
</reference>
<dbReference type="PANTHER" id="PTHR31544:SF2">
    <property type="entry name" value="AIG2-LIKE PROTEIN D"/>
    <property type="match status" value="1"/>
</dbReference>
<evidence type="ECO:0000256" key="2">
    <source>
        <dbReference type="ARBA" id="ARBA00030602"/>
    </source>
</evidence>
<dbReference type="EMBL" id="CP036263">
    <property type="protein sequence ID" value="QDS99382.1"/>
    <property type="molecule type" value="Genomic_DNA"/>
</dbReference>
<accession>A0A517MWY0</accession>
<feature type="domain" description="Gamma-glutamylcyclotransferase AIG2-like" evidence="3">
    <location>
        <begin position="3"/>
        <end position="113"/>
    </location>
</feature>
<keyword evidence="5" id="KW-1185">Reference proteome</keyword>
<dbReference type="GO" id="GO:0016740">
    <property type="term" value="F:transferase activity"/>
    <property type="evidence" value="ECO:0007669"/>
    <property type="project" value="UniProtKB-KW"/>
</dbReference>
<dbReference type="SUPFAM" id="SSF110857">
    <property type="entry name" value="Gamma-glutamyl cyclotransferase-like"/>
    <property type="match status" value="1"/>
</dbReference>
<dbReference type="KEGG" id="amob:HG15A2_27050"/>
<dbReference type="InterPro" id="IPR013024">
    <property type="entry name" value="GGCT-like"/>
</dbReference>
<sequence length="139" mass="16442">MHLFAYGTLVFEDIWQLIVGRVVQSRAATLRGYEVRRAEGDLYPVMFESEVSDESSAIENVPGFVYYDLTESEFQRLDDYESGLYYRRTVLPLLEDGTVIRCDSYVLPQRNLQYASELPWTQQWFAQHAKQRYMQRLLH</sequence>
<dbReference type="InterPro" id="IPR009288">
    <property type="entry name" value="AIG2-like_dom"/>
</dbReference>
<keyword evidence="1" id="KW-0808">Transferase</keyword>
<dbReference type="Proteomes" id="UP000319852">
    <property type="component" value="Chromosome"/>
</dbReference>
<name>A0A517MWY0_9BACT</name>
<evidence type="ECO:0000256" key="1">
    <source>
        <dbReference type="ARBA" id="ARBA00022679"/>
    </source>
</evidence>
<evidence type="ECO:0000313" key="5">
    <source>
        <dbReference type="Proteomes" id="UP000319852"/>
    </source>
</evidence>
<dbReference type="InterPro" id="IPR045038">
    <property type="entry name" value="AIG2-like"/>
</dbReference>
<dbReference type="CDD" id="cd06661">
    <property type="entry name" value="GGCT_like"/>
    <property type="match status" value="1"/>
</dbReference>
<dbReference type="PANTHER" id="PTHR31544">
    <property type="entry name" value="AIG2-LIKE PROTEIN D"/>
    <property type="match status" value="1"/>
</dbReference>